<evidence type="ECO:0000313" key="2">
    <source>
        <dbReference type="Proteomes" id="UP000887159"/>
    </source>
</evidence>
<protein>
    <submittedName>
        <fullName evidence="1">Transposable element Tcb1 transposase</fullName>
    </submittedName>
</protein>
<evidence type="ECO:0000313" key="1">
    <source>
        <dbReference type="EMBL" id="GFY03987.1"/>
    </source>
</evidence>
<organism evidence="1 2">
    <name type="scientific">Trichonephila clavipes</name>
    <name type="common">Golden silk orbweaver</name>
    <name type="synonym">Nephila clavipes</name>
    <dbReference type="NCBI Taxonomy" id="2585209"/>
    <lineage>
        <taxon>Eukaryota</taxon>
        <taxon>Metazoa</taxon>
        <taxon>Ecdysozoa</taxon>
        <taxon>Arthropoda</taxon>
        <taxon>Chelicerata</taxon>
        <taxon>Arachnida</taxon>
        <taxon>Araneae</taxon>
        <taxon>Araneomorphae</taxon>
        <taxon>Entelegynae</taxon>
        <taxon>Araneoidea</taxon>
        <taxon>Nephilidae</taxon>
        <taxon>Trichonephila</taxon>
    </lineage>
</organism>
<dbReference type="Proteomes" id="UP000887159">
    <property type="component" value="Unassembled WGS sequence"/>
</dbReference>
<reference evidence="1" key="1">
    <citation type="submission" date="2020-08" db="EMBL/GenBank/DDBJ databases">
        <title>Multicomponent nature underlies the extraordinary mechanical properties of spider dragline silk.</title>
        <authorList>
            <person name="Kono N."/>
            <person name="Nakamura H."/>
            <person name="Mori M."/>
            <person name="Yoshida Y."/>
            <person name="Ohtoshi R."/>
            <person name="Malay A.D."/>
            <person name="Moran D.A.P."/>
            <person name="Tomita M."/>
            <person name="Numata K."/>
            <person name="Arakawa K."/>
        </authorList>
    </citation>
    <scope>NUCLEOTIDE SEQUENCE</scope>
</reference>
<gene>
    <name evidence="1" type="primary">NCL1_20744</name>
    <name evidence="1" type="ORF">TNCV_1197661</name>
</gene>
<dbReference type="EMBL" id="BMAU01021243">
    <property type="protein sequence ID" value="GFY03987.1"/>
    <property type="molecule type" value="Genomic_DNA"/>
</dbReference>
<keyword evidence="2" id="KW-1185">Reference proteome</keyword>
<comment type="caution">
    <text evidence="1">The sequence shown here is derived from an EMBL/GenBank/DDBJ whole genome shotgun (WGS) entry which is preliminary data.</text>
</comment>
<accession>A0A8X6S6X5</accession>
<dbReference type="Gene3D" id="3.30.420.10">
    <property type="entry name" value="Ribonuclease H-like superfamily/Ribonuclease H"/>
    <property type="match status" value="1"/>
</dbReference>
<name>A0A8X6S6X5_TRICX</name>
<dbReference type="GO" id="GO:0003676">
    <property type="term" value="F:nucleic acid binding"/>
    <property type="evidence" value="ECO:0007669"/>
    <property type="project" value="InterPro"/>
</dbReference>
<sequence length="77" mass="8499">MGAIGYTSLVLLDGTLNSARYIFGVLRPVALPFISALRNPTFQQDNARSYVAGIVRTFLDTENVRLLPWSARSPDLT</sequence>
<dbReference type="InterPro" id="IPR036397">
    <property type="entry name" value="RNaseH_sf"/>
</dbReference>
<proteinExistence type="predicted"/>
<dbReference type="AlphaFoldDB" id="A0A8X6S6X5"/>